<name>A0AAE3SIJ2_9BACT</name>
<keyword evidence="3" id="KW-0732">Signal</keyword>
<dbReference type="EMBL" id="JAPDPI010000003">
    <property type="protein sequence ID" value="MCW3804488.1"/>
    <property type="molecule type" value="Genomic_DNA"/>
</dbReference>
<dbReference type="Proteomes" id="UP001207408">
    <property type="component" value="Unassembled WGS sequence"/>
</dbReference>
<accession>A0AAE3SIJ2</accession>
<dbReference type="SUPFAM" id="SSF48452">
    <property type="entry name" value="TPR-like"/>
    <property type="match status" value="1"/>
</dbReference>
<evidence type="ECO:0000256" key="5">
    <source>
        <dbReference type="ARBA" id="ARBA00023237"/>
    </source>
</evidence>
<keyword evidence="5" id="KW-0998">Cell outer membrane</keyword>
<dbReference type="GO" id="GO:0009279">
    <property type="term" value="C:cell outer membrane"/>
    <property type="evidence" value="ECO:0007669"/>
    <property type="project" value="UniProtKB-SubCell"/>
</dbReference>
<dbReference type="AlphaFoldDB" id="A0AAE3SIJ2"/>
<sequence length="495" mass="56302">MKKYIIKPFLFISILVFTLTGCEGLDPEVYDKLTPENFPGSDSDIEAAVTAVYNDMGETWMHVWLDDDHIAINELCTDELISAWGGDWQTKDRFLWTANDGFVKTIYFRYAKGITKATLLIDLLNNTSISNEDLQKRYIAEVRALRAYFGLQLYDLYGPVPMVTDPEIAKDVYTIHTPVRPSSEEVVSFLEEELLAAAEDLPSKYTTNADYGRITKGAALTMLMKLYLMEKNWTKVQDVTETIMGLGYALLDDYNDVFSVDTENNANTEVILALPKIADGYATTWYAVVLPQTPAYQSLTGISLSLWGGLKSPWSFYDTFEEGNDDRLGEAMVRYYYDTDGNWVDFREVSNSKAVGASPKKYQEDPDQLKYYQGNDIVRYRYADVLLARAEALNELNGPISEVVGLVNQIRGRVHTSLIEESGWSKTDMRDYILDERGRELFCEGHRRQDLIRHGKLIEKAHELGRMDAAAHHVLYPLPQSLLDENSNIKQNDGY</sequence>
<gene>
    <name evidence="8" type="ORF">OM074_02560</name>
</gene>
<dbReference type="Pfam" id="PF07980">
    <property type="entry name" value="SusD_RagB"/>
    <property type="match status" value="1"/>
</dbReference>
<comment type="subcellular location">
    <subcellularLocation>
        <location evidence="1">Cell outer membrane</location>
    </subcellularLocation>
</comment>
<feature type="domain" description="SusD-like N-terminal" evidence="7">
    <location>
        <begin position="88"/>
        <end position="228"/>
    </location>
</feature>
<dbReference type="Gene3D" id="1.25.40.390">
    <property type="match status" value="1"/>
</dbReference>
<keyword evidence="9" id="KW-1185">Reference proteome</keyword>
<protein>
    <submittedName>
        <fullName evidence="8">RagB/SusD family nutrient uptake outer membrane protein</fullName>
    </submittedName>
</protein>
<evidence type="ECO:0000259" key="7">
    <source>
        <dbReference type="Pfam" id="PF14322"/>
    </source>
</evidence>
<evidence type="ECO:0000313" key="8">
    <source>
        <dbReference type="EMBL" id="MCW3804488.1"/>
    </source>
</evidence>
<dbReference type="RefSeq" id="WP_301197709.1">
    <property type="nucleotide sequence ID" value="NZ_JAPDPI010000003.1"/>
</dbReference>
<dbReference type="InterPro" id="IPR011990">
    <property type="entry name" value="TPR-like_helical_dom_sf"/>
</dbReference>
<evidence type="ECO:0000256" key="2">
    <source>
        <dbReference type="ARBA" id="ARBA00006275"/>
    </source>
</evidence>
<evidence type="ECO:0000256" key="3">
    <source>
        <dbReference type="ARBA" id="ARBA00022729"/>
    </source>
</evidence>
<organism evidence="8 9">
    <name type="scientific">Plebeiibacterium marinum</name>
    <dbReference type="NCBI Taxonomy" id="2992111"/>
    <lineage>
        <taxon>Bacteria</taxon>
        <taxon>Pseudomonadati</taxon>
        <taxon>Bacteroidota</taxon>
        <taxon>Bacteroidia</taxon>
        <taxon>Marinilabiliales</taxon>
        <taxon>Marinilabiliaceae</taxon>
        <taxon>Plebeiibacterium</taxon>
    </lineage>
</organism>
<dbReference type="Pfam" id="PF14322">
    <property type="entry name" value="SusD-like_3"/>
    <property type="match status" value="1"/>
</dbReference>
<evidence type="ECO:0000256" key="4">
    <source>
        <dbReference type="ARBA" id="ARBA00023136"/>
    </source>
</evidence>
<reference evidence="8" key="1">
    <citation type="submission" date="2022-10" db="EMBL/GenBank/DDBJ databases">
        <authorList>
            <person name="Yu W.X."/>
        </authorList>
    </citation>
    <scope>NUCLEOTIDE SEQUENCE</scope>
    <source>
        <strain evidence="8">D04</strain>
    </source>
</reference>
<dbReference type="PROSITE" id="PS51257">
    <property type="entry name" value="PROKAR_LIPOPROTEIN"/>
    <property type="match status" value="1"/>
</dbReference>
<comment type="similarity">
    <text evidence="2">Belongs to the SusD family.</text>
</comment>
<proteinExistence type="inferred from homology"/>
<keyword evidence="4" id="KW-0472">Membrane</keyword>
<feature type="domain" description="RagB/SusD" evidence="6">
    <location>
        <begin position="350"/>
        <end position="495"/>
    </location>
</feature>
<evidence type="ECO:0000256" key="1">
    <source>
        <dbReference type="ARBA" id="ARBA00004442"/>
    </source>
</evidence>
<evidence type="ECO:0000259" key="6">
    <source>
        <dbReference type="Pfam" id="PF07980"/>
    </source>
</evidence>
<dbReference type="InterPro" id="IPR033985">
    <property type="entry name" value="SusD-like_N"/>
</dbReference>
<evidence type="ECO:0000313" key="9">
    <source>
        <dbReference type="Proteomes" id="UP001207408"/>
    </source>
</evidence>
<comment type="caution">
    <text evidence="8">The sequence shown here is derived from an EMBL/GenBank/DDBJ whole genome shotgun (WGS) entry which is preliminary data.</text>
</comment>
<dbReference type="InterPro" id="IPR012944">
    <property type="entry name" value="SusD_RagB_dom"/>
</dbReference>